<reference evidence="1 2" key="1">
    <citation type="submission" date="2024-03" db="EMBL/GenBank/DDBJ databases">
        <title>Whole genome sequencing of Streptomyces racemochromogenes, to identify antimicrobial biosynthetic gene clusters.</title>
        <authorList>
            <person name="Suryawanshi P."/>
            <person name="Krishnaraj P.U."/>
            <person name="Arun Y.P."/>
            <person name="Suryawanshi M.P."/>
            <person name="Rakshit O."/>
        </authorList>
    </citation>
    <scope>NUCLEOTIDE SEQUENCE [LARGE SCALE GENOMIC DNA]</scope>
    <source>
        <strain evidence="1 2">AUDT626</strain>
    </source>
</reference>
<comment type="caution">
    <text evidence="1">The sequence shown here is derived from an EMBL/GenBank/DDBJ whole genome shotgun (WGS) entry which is preliminary data.</text>
</comment>
<name>A0ABW7PHD0_9ACTN</name>
<dbReference type="Proteomes" id="UP001610631">
    <property type="component" value="Unassembled WGS sequence"/>
</dbReference>
<keyword evidence="2" id="KW-1185">Reference proteome</keyword>
<gene>
    <name evidence="1" type="ORF">WDV06_22215</name>
</gene>
<dbReference type="EMBL" id="JBBDHD010000061">
    <property type="protein sequence ID" value="MFH7597799.1"/>
    <property type="molecule type" value="Genomic_DNA"/>
</dbReference>
<evidence type="ECO:0000313" key="2">
    <source>
        <dbReference type="Proteomes" id="UP001610631"/>
    </source>
</evidence>
<dbReference type="RefSeq" id="WP_395511512.1">
    <property type="nucleotide sequence ID" value="NZ_JBBDHD010000061.1"/>
</dbReference>
<proteinExistence type="predicted"/>
<protein>
    <submittedName>
        <fullName evidence="1">Uncharacterized protein</fullName>
    </submittedName>
</protein>
<accession>A0ABW7PHD0</accession>
<organism evidence="1 2">
    <name type="scientific">Streptomyces racemochromogenes</name>
    <dbReference type="NCBI Taxonomy" id="67353"/>
    <lineage>
        <taxon>Bacteria</taxon>
        <taxon>Bacillati</taxon>
        <taxon>Actinomycetota</taxon>
        <taxon>Actinomycetes</taxon>
        <taxon>Kitasatosporales</taxon>
        <taxon>Streptomycetaceae</taxon>
        <taxon>Streptomyces</taxon>
    </lineage>
</organism>
<sequence>MTGKQQLKSQALLQRAQVSEERAASIRELRRSAYVAVLNQHSVVERAMRGAWEETPCVEFDSSGRYAEIVREVNLLQEKLHLAELEGPLDVATRAARIMAFESQSIANLVAVVESNGSSNRSPEHCDSNMSRDDHDGRINVRDAFIDTARDMLGTTF</sequence>
<evidence type="ECO:0000313" key="1">
    <source>
        <dbReference type="EMBL" id="MFH7597799.1"/>
    </source>
</evidence>